<name>A0A1Y1IA43_KLENI</name>
<keyword evidence="13" id="KW-1185">Reference proteome</keyword>
<evidence type="ECO:0000256" key="4">
    <source>
        <dbReference type="ARBA" id="ARBA00022598"/>
    </source>
</evidence>
<dbReference type="GO" id="GO:0009507">
    <property type="term" value="C:chloroplast"/>
    <property type="evidence" value="ECO:0000318"/>
    <property type="project" value="GO_Central"/>
</dbReference>
<dbReference type="InterPro" id="IPR002305">
    <property type="entry name" value="aa-tRNA-synth_Ic"/>
</dbReference>
<evidence type="ECO:0000256" key="6">
    <source>
        <dbReference type="ARBA" id="ARBA00022840"/>
    </source>
</evidence>
<evidence type="ECO:0000256" key="9">
    <source>
        <dbReference type="ARBA" id="ARBA00030268"/>
    </source>
</evidence>
<dbReference type="NCBIfam" id="TIGR00233">
    <property type="entry name" value="trpS"/>
    <property type="match status" value="1"/>
</dbReference>
<dbReference type="FunFam" id="1.10.240.10:FF:000002">
    <property type="entry name" value="Tryptophan--tRNA ligase"/>
    <property type="match status" value="1"/>
</dbReference>
<evidence type="ECO:0000256" key="3">
    <source>
        <dbReference type="ARBA" id="ARBA00013161"/>
    </source>
</evidence>
<keyword evidence="4 11" id="KW-0436">Ligase</keyword>
<evidence type="ECO:0000256" key="5">
    <source>
        <dbReference type="ARBA" id="ARBA00022741"/>
    </source>
</evidence>
<evidence type="ECO:0000256" key="10">
    <source>
        <dbReference type="ARBA" id="ARBA00049929"/>
    </source>
</evidence>
<evidence type="ECO:0000313" key="13">
    <source>
        <dbReference type="Proteomes" id="UP000054558"/>
    </source>
</evidence>
<dbReference type="GO" id="GO:0004830">
    <property type="term" value="F:tryptophan-tRNA ligase activity"/>
    <property type="evidence" value="ECO:0000318"/>
    <property type="project" value="GO_Central"/>
</dbReference>
<dbReference type="GO" id="GO:0048608">
    <property type="term" value="P:reproductive structure development"/>
    <property type="evidence" value="ECO:0007669"/>
    <property type="project" value="UniProtKB-ARBA"/>
</dbReference>
<dbReference type="HAMAP" id="MF_00140_B">
    <property type="entry name" value="Trp_tRNA_synth_B"/>
    <property type="match status" value="1"/>
</dbReference>
<dbReference type="Gene3D" id="1.10.240.10">
    <property type="entry name" value="Tyrosyl-Transfer RNA Synthetase"/>
    <property type="match status" value="1"/>
</dbReference>
<dbReference type="GO" id="GO:0006436">
    <property type="term" value="P:tryptophanyl-tRNA aminoacylation"/>
    <property type="evidence" value="ECO:0000318"/>
    <property type="project" value="GO_Central"/>
</dbReference>
<dbReference type="PRINTS" id="PR01039">
    <property type="entry name" value="TRNASYNTHTRP"/>
</dbReference>
<evidence type="ECO:0000256" key="7">
    <source>
        <dbReference type="ARBA" id="ARBA00022917"/>
    </source>
</evidence>
<dbReference type="CDD" id="cd00806">
    <property type="entry name" value="TrpRS_core"/>
    <property type="match status" value="1"/>
</dbReference>
<dbReference type="PANTHER" id="PTHR43766">
    <property type="entry name" value="TRYPTOPHAN--TRNA LIGASE, MITOCHONDRIAL"/>
    <property type="match status" value="1"/>
</dbReference>
<evidence type="ECO:0000313" key="12">
    <source>
        <dbReference type="EMBL" id="GAQ87790.1"/>
    </source>
</evidence>
<dbReference type="GO" id="GO:0009791">
    <property type="term" value="P:post-embryonic development"/>
    <property type="evidence" value="ECO:0007669"/>
    <property type="project" value="UniProtKB-ARBA"/>
</dbReference>
<comment type="catalytic activity">
    <reaction evidence="10">
        <text>tRNA(Trp) + L-tryptophan + ATP = L-tryptophyl-tRNA(Trp) + AMP + diphosphate + H(+)</text>
        <dbReference type="Rhea" id="RHEA:24080"/>
        <dbReference type="Rhea" id="RHEA-COMP:9671"/>
        <dbReference type="Rhea" id="RHEA-COMP:9705"/>
        <dbReference type="ChEBI" id="CHEBI:15378"/>
        <dbReference type="ChEBI" id="CHEBI:30616"/>
        <dbReference type="ChEBI" id="CHEBI:33019"/>
        <dbReference type="ChEBI" id="CHEBI:57912"/>
        <dbReference type="ChEBI" id="CHEBI:78442"/>
        <dbReference type="ChEBI" id="CHEBI:78535"/>
        <dbReference type="ChEBI" id="CHEBI:456215"/>
        <dbReference type="EC" id="6.1.1.2"/>
    </reaction>
</comment>
<accession>A0A1Y1IA43</accession>
<dbReference type="Proteomes" id="UP000054558">
    <property type="component" value="Unassembled WGS sequence"/>
</dbReference>
<dbReference type="GO" id="GO:0005739">
    <property type="term" value="C:mitochondrion"/>
    <property type="evidence" value="ECO:0000318"/>
    <property type="project" value="GO_Central"/>
</dbReference>
<dbReference type="AlphaFoldDB" id="A0A1Y1IA43"/>
<organism evidence="12 13">
    <name type="scientific">Klebsormidium nitens</name>
    <name type="common">Green alga</name>
    <name type="synonym">Ulothrix nitens</name>
    <dbReference type="NCBI Taxonomy" id="105231"/>
    <lineage>
        <taxon>Eukaryota</taxon>
        <taxon>Viridiplantae</taxon>
        <taxon>Streptophyta</taxon>
        <taxon>Klebsormidiophyceae</taxon>
        <taxon>Klebsormidiales</taxon>
        <taxon>Klebsormidiaceae</taxon>
        <taxon>Klebsormidium</taxon>
    </lineage>
</organism>
<dbReference type="Pfam" id="PF00579">
    <property type="entry name" value="tRNA-synt_1b"/>
    <property type="match status" value="1"/>
</dbReference>
<evidence type="ECO:0000256" key="1">
    <source>
        <dbReference type="ARBA" id="ARBA00004173"/>
    </source>
</evidence>
<dbReference type="InterPro" id="IPR024109">
    <property type="entry name" value="Trp-tRNA-ligase_bac-type"/>
</dbReference>
<comment type="similarity">
    <text evidence="2 11">Belongs to the class-I aminoacyl-tRNA synthetase family.</text>
</comment>
<keyword evidence="7 11" id="KW-0648">Protein biosynthesis</keyword>
<dbReference type="InterPro" id="IPR001412">
    <property type="entry name" value="aa-tRNA-synth_I_CS"/>
</dbReference>
<sequence>MVAGVALRSSGALALCAPAARNLARASRTSLGLVRPPGPLPACGCGASFGKVPATPPKSSWAAPSCSPVPSRPRLLCRAASSASVAAPATDTQEGAAPAGAGGEKAVARKQRVLSGVQPTGSLHLGNYLGAIKNWVALQDTFETFFCAVDLHAITLPHDPASLAHTTKNSAALYIAAGIDPAKASIFVQSHVSAHAELTWLLSCVTPIGWLNRMIQFKEKSLKQGNEEVGSGLLTYPVLMAADILLYQSDLVPVGEDQKQHIELARDVAKRFNDQFGGNKWKKRGGRGGRIFKVPEIMTPPTGARVMSLTDGTAKMSKSDPADGSRINLLDSPSEIAKKIKRCKTDGFEGLEYGNPERPECSNLLGIYEVVTGRSKQEVLAECGSLSWGQFKPLLADAVVAHLEPIQTRYNEVVADPAYLDTVLANGAAKANETARLTLKNAYDAMGFLLPSTLR</sequence>
<keyword evidence="8 11" id="KW-0030">Aminoacyl-tRNA synthetase</keyword>
<dbReference type="PANTHER" id="PTHR43766:SF1">
    <property type="entry name" value="TRYPTOPHAN--TRNA LIGASE, MITOCHONDRIAL"/>
    <property type="match status" value="1"/>
</dbReference>
<evidence type="ECO:0000256" key="8">
    <source>
        <dbReference type="ARBA" id="ARBA00023146"/>
    </source>
</evidence>
<dbReference type="Gene3D" id="3.40.50.620">
    <property type="entry name" value="HUPs"/>
    <property type="match status" value="1"/>
</dbReference>
<dbReference type="InterPro" id="IPR050203">
    <property type="entry name" value="Trp-tRNA_synthetase"/>
</dbReference>
<proteinExistence type="inferred from homology"/>
<keyword evidence="6 11" id="KW-0067">ATP-binding</keyword>
<protein>
    <recommendedName>
        <fullName evidence="3">tryptophan--tRNA ligase</fullName>
        <ecNumber evidence="3">6.1.1.2</ecNumber>
    </recommendedName>
    <alternativeName>
        <fullName evidence="9">Tryptophanyl-tRNA synthetase</fullName>
    </alternativeName>
</protein>
<dbReference type="GO" id="GO:0005524">
    <property type="term" value="F:ATP binding"/>
    <property type="evidence" value="ECO:0007669"/>
    <property type="project" value="UniProtKB-KW"/>
</dbReference>
<dbReference type="EC" id="6.1.1.2" evidence="3"/>
<reference evidence="12 13" key="1">
    <citation type="journal article" date="2014" name="Nat. Commun.">
        <title>Klebsormidium flaccidum genome reveals primary factors for plant terrestrial adaptation.</title>
        <authorList>
            <person name="Hori K."/>
            <person name="Maruyama F."/>
            <person name="Fujisawa T."/>
            <person name="Togashi T."/>
            <person name="Yamamoto N."/>
            <person name="Seo M."/>
            <person name="Sato S."/>
            <person name="Yamada T."/>
            <person name="Mori H."/>
            <person name="Tajima N."/>
            <person name="Moriyama T."/>
            <person name="Ikeuchi M."/>
            <person name="Watanabe M."/>
            <person name="Wada H."/>
            <person name="Kobayashi K."/>
            <person name="Saito M."/>
            <person name="Masuda T."/>
            <person name="Sasaki-Sekimoto Y."/>
            <person name="Mashiguchi K."/>
            <person name="Awai K."/>
            <person name="Shimojima M."/>
            <person name="Masuda S."/>
            <person name="Iwai M."/>
            <person name="Nobusawa T."/>
            <person name="Narise T."/>
            <person name="Kondo S."/>
            <person name="Saito H."/>
            <person name="Sato R."/>
            <person name="Murakawa M."/>
            <person name="Ihara Y."/>
            <person name="Oshima-Yamada Y."/>
            <person name="Ohtaka K."/>
            <person name="Satoh M."/>
            <person name="Sonobe K."/>
            <person name="Ishii M."/>
            <person name="Ohtani R."/>
            <person name="Kanamori-Sato M."/>
            <person name="Honoki R."/>
            <person name="Miyazaki D."/>
            <person name="Mochizuki H."/>
            <person name="Umetsu J."/>
            <person name="Higashi K."/>
            <person name="Shibata D."/>
            <person name="Kamiya Y."/>
            <person name="Sato N."/>
            <person name="Nakamura Y."/>
            <person name="Tabata S."/>
            <person name="Ida S."/>
            <person name="Kurokawa K."/>
            <person name="Ohta H."/>
        </authorList>
    </citation>
    <scope>NUCLEOTIDE SEQUENCE [LARGE SCALE GENOMIC DNA]</scope>
    <source>
        <strain evidence="12 13">NIES-2285</strain>
    </source>
</reference>
<gene>
    <name evidence="12" type="ORF">KFL_003770100</name>
</gene>
<comment type="subcellular location">
    <subcellularLocation>
        <location evidence="1">Mitochondrion</location>
    </subcellularLocation>
</comment>
<dbReference type="SUPFAM" id="SSF52374">
    <property type="entry name" value="Nucleotidylyl transferase"/>
    <property type="match status" value="1"/>
</dbReference>
<evidence type="ECO:0000256" key="2">
    <source>
        <dbReference type="ARBA" id="ARBA00005594"/>
    </source>
</evidence>
<keyword evidence="5 11" id="KW-0547">Nucleotide-binding</keyword>
<evidence type="ECO:0000256" key="11">
    <source>
        <dbReference type="RuleBase" id="RU363036"/>
    </source>
</evidence>
<dbReference type="OrthoDB" id="15808at2759"/>
<dbReference type="STRING" id="105231.A0A1Y1IA43"/>
<dbReference type="InterPro" id="IPR002306">
    <property type="entry name" value="Trp-tRNA-ligase"/>
</dbReference>
<dbReference type="OMA" id="GWGQFKP"/>
<dbReference type="InterPro" id="IPR014729">
    <property type="entry name" value="Rossmann-like_a/b/a_fold"/>
</dbReference>
<dbReference type="EMBL" id="DF237326">
    <property type="protein sequence ID" value="GAQ87790.1"/>
    <property type="molecule type" value="Genomic_DNA"/>
</dbReference>
<dbReference type="PROSITE" id="PS00178">
    <property type="entry name" value="AA_TRNA_LIGASE_I"/>
    <property type="match status" value="1"/>
</dbReference>